<keyword evidence="2" id="KW-1185">Reference proteome</keyword>
<evidence type="ECO:0000313" key="2">
    <source>
        <dbReference type="Proteomes" id="UP000308730"/>
    </source>
</evidence>
<protein>
    <submittedName>
        <fullName evidence="1">Uncharacterized protein</fullName>
    </submittedName>
</protein>
<comment type="caution">
    <text evidence="1">The sequence shown here is derived from an EMBL/GenBank/DDBJ whole genome shotgun (WGS) entry which is preliminary data.</text>
</comment>
<dbReference type="Gene3D" id="3.40.50.720">
    <property type="entry name" value="NAD(P)-binding Rossmann-like Domain"/>
    <property type="match status" value="1"/>
</dbReference>
<gene>
    <name evidence="1" type="ORF">EUX98_g7823</name>
</gene>
<dbReference type="EMBL" id="SGPM01000359">
    <property type="protein sequence ID" value="THH26365.1"/>
    <property type="molecule type" value="Genomic_DNA"/>
</dbReference>
<accession>A0A4S4ML46</accession>
<reference evidence="1 2" key="1">
    <citation type="submission" date="2019-02" db="EMBL/GenBank/DDBJ databases">
        <title>Genome sequencing of the rare red list fungi Antrodiella citrinella (Flaviporus citrinellus).</title>
        <authorList>
            <person name="Buettner E."/>
            <person name="Kellner H."/>
        </authorList>
    </citation>
    <scope>NUCLEOTIDE SEQUENCE [LARGE SCALE GENOMIC DNA]</scope>
    <source>
        <strain evidence="1 2">DSM 108506</strain>
    </source>
</reference>
<proteinExistence type="predicted"/>
<evidence type="ECO:0000313" key="1">
    <source>
        <dbReference type="EMBL" id="THH26365.1"/>
    </source>
</evidence>
<dbReference type="OrthoDB" id="191139at2759"/>
<organism evidence="1 2">
    <name type="scientific">Antrodiella citrinella</name>
    <dbReference type="NCBI Taxonomy" id="2447956"/>
    <lineage>
        <taxon>Eukaryota</taxon>
        <taxon>Fungi</taxon>
        <taxon>Dikarya</taxon>
        <taxon>Basidiomycota</taxon>
        <taxon>Agaricomycotina</taxon>
        <taxon>Agaricomycetes</taxon>
        <taxon>Polyporales</taxon>
        <taxon>Steccherinaceae</taxon>
        <taxon>Antrodiella</taxon>
    </lineage>
</organism>
<name>A0A4S4ML46_9APHY</name>
<sequence length="156" mass="17160">MSVLIAAGENPTNNKARVAFTASIVQRSSIDFDTLTDTPARKKLCPDARYGQSKFANVVMAREFARRYDRGFVFTSLNPADQSLTCKSQNLIMYYYPAPFGALTPLWAGTSSKGADLNGKYLIPWARVGTASAASGDPELCHGLWGWLDKQTQEKK</sequence>
<dbReference type="AlphaFoldDB" id="A0A4S4ML46"/>
<dbReference type="Proteomes" id="UP000308730">
    <property type="component" value="Unassembled WGS sequence"/>
</dbReference>